<evidence type="ECO:0000313" key="3">
    <source>
        <dbReference type="EMBL" id="CUN07826.1"/>
    </source>
</evidence>
<reference evidence="3 4" key="1">
    <citation type="submission" date="2015-09" db="EMBL/GenBank/DDBJ databases">
        <authorList>
            <consortium name="Pathogen Informatics"/>
        </authorList>
    </citation>
    <scope>NUCLEOTIDE SEQUENCE [LARGE SCALE GENOMIC DNA]</scope>
    <source>
        <strain evidence="3 4">2789STDY5834966</strain>
    </source>
</reference>
<dbReference type="Proteomes" id="UP000095390">
    <property type="component" value="Unassembled WGS sequence"/>
</dbReference>
<dbReference type="RefSeq" id="WP_055183030.1">
    <property type="nucleotide sequence ID" value="NZ_CYYC01000025.1"/>
</dbReference>
<dbReference type="AlphaFoldDB" id="A0A173U0D9"/>
<keyword evidence="1" id="KW-0175">Coiled coil</keyword>
<protein>
    <recommendedName>
        <fullName evidence="5">DUF4315 family protein</fullName>
    </recommendedName>
</protein>
<evidence type="ECO:0008006" key="5">
    <source>
        <dbReference type="Google" id="ProtNLM"/>
    </source>
</evidence>
<dbReference type="OrthoDB" id="1828278at2"/>
<dbReference type="Pfam" id="PF14193">
    <property type="entry name" value="DUF4315"/>
    <property type="match status" value="1"/>
</dbReference>
<accession>A0A173U0D9</accession>
<feature type="region of interest" description="Disordered" evidence="2">
    <location>
        <begin position="73"/>
        <end position="102"/>
    </location>
</feature>
<sequence>MNKKIKKYLDEIAKTEKKIADLQQYLRGVQAALKQEEDNEMIRCIRGMKMENGQLYDLLDGIQKGTVKFQVSRESDEEGSGSFVFTEENKEEYQNGEMEESE</sequence>
<dbReference type="InterPro" id="IPR025464">
    <property type="entry name" value="DUF4315"/>
</dbReference>
<evidence type="ECO:0000256" key="2">
    <source>
        <dbReference type="SAM" id="MobiDB-lite"/>
    </source>
</evidence>
<feature type="coiled-coil region" evidence="1">
    <location>
        <begin position="5"/>
        <end position="39"/>
    </location>
</feature>
<dbReference type="EMBL" id="CYYC01000025">
    <property type="protein sequence ID" value="CUN07826.1"/>
    <property type="molecule type" value="Genomic_DNA"/>
</dbReference>
<evidence type="ECO:0000256" key="1">
    <source>
        <dbReference type="SAM" id="Coils"/>
    </source>
</evidence>
<evidence type="ECO:0000313" key="4">
    <source>
        <dbReference type="Proteomes" id="UP000095390"/>
    </source>
</evidence>
<proteinExistence type="predicted"/>
<gene>
    <name evidence="3" type="ORF">ERS852578_02047</name>
</gene>
<name>A0A173U0D9_9FIRM</name>
<organism evidence="3 4">
    <name type="scientific">Anaerobutyricum hallii</name>
    <dbReference type="NCBI Taxonomy" id="39488"/>
    <lineage>
        <taxon>Bacteria</taxon>
        <taxon>Bacillati</taxon>
        <taxon>Bacillota</taxon>
        <taxon>Clostridia</taxon>
        <taxon>Lachnospirales</taxon>
        <taxon>Lachnospiraceae</taxon>
        <taxon>Anaerobutyricum</taxon>
    </lineage>
</organism>